<accession>A0A967K6M0</accession>
<proteinExistence type="predicted"/>
<evidence type="ECO:0000313" key="2">
    <source>
        <dbReference type="EMBL" id="NIA69328.1"/>
    </source>
</evidence>
<sequence>MARPVRTEPAQGHNHPPDHEHLHSHPHEGPKGASPSRQRDDDSLLADALMDGFDAAEDKASFLRMARIPQHLHGADGSTLRLVDVELRYAYQVATASPAFSAEELVYLPFPANMIRERADMVFAYVSLRERRDVGLEEMVKIINDRE</sequence>
<feature type="compositionally biased region" description="Basic and acidic residues" evidence="1">
    <location>
        <begin position="15"/>
        <end position="30"/>
    </location>
</feature>
<keyword evidence="3" id="KW-1185">Reference proteome</keyword>
<feature type="region of interest" description="Disordered" evidence="1">
    <location>
        <begin position="1"/>
        <end position="44"/>
    </location>
</feature>
<reference evidence="2" key="1">
    <citation type="submission" date="2020-03" db="EMBL/GenBank/DDBJ databases">
        <title>Genome of Pelagibius litoralis DSM 21314T.</title>
        <authorList>
            <person name="Wang G."/>
        </authorList>
    </citation>
    <scope>NUCLEOTIDE SEQUENCE</scope>
    <source>
        <strain evidence="2">DSM 21314</strain>
    </source>
</reference>
<dbReference type="AlphaFoldDB" id="A0A967K6M0"/>
<dbReference type="EMBL" id="JAAQPH010000008">
    <property type="protein sequence ID" value="NIA69328.1"/>
    <property type="molecule type" value="Genomic_DNA"/>
</dbReference>
<dbReference type="RefSeq" id="WP_167224805.1">
    <property type="nucleotide sequence ID" value="NZ_JAAQPH010000008.1"/>
</dbReference>
<dbReference type="Proteomes" id="UP000761264">
    <property type="component" value="Unassembled WGS sequence"/>
</dbReference>
<protein>
    <submittedName>
        <fullName evidence="2">Uncharacterized protein</fullName>
    </submittedName>
</protein>
<evidence type="ECO:0000313" key="3">
    <source>
        <dbReference type="Proteomes" id="UP000761264"/>
    </source>
</evidence>
<organism evidence="2 3">
    <name type="scientific">Pelagibius litoralis</name>
    <dbReference type="NCBI Taxonomy" id="374515"/>
    <lineage>
        <taxon>Bacteria</taxon>
        <taxon>Pseudomonadati</taxon>
        <taxon>Pseudomonadota</taxon>
        <taxon>Alphaproteobacteria</taxon>
        <taxon>Rhodospirillales</taxon>
        <taxon>Rhodovibrionaceae</taxon>
        <taxon>Pelagibius</taxon>
    </lineage>
</organism>
<evidence type="ECO:0000256" key="1">
    <source>
        <dbReference type="SAM" id="MobiDB-lite"/>
    </source>
</evidence>
<gene>
    <name evidence="2" type="ORF">HBA54_12065</name>
</gene>
<name>A0A967K6M0_9PROT</name>
<comment type="caution">
    <text evidence="2">The sequence shown here is derived from an EMBL/GenBank/DDBJ whole genome shotgun (WGS) entry which is preliminary data.</text>
</comment>